<dbReference type="Proteomes" id="UP000053732">
    <property type="component" value="Unassembled WGS sequence"/>
</dbReference>
<proteinExistence type="predicted"/>
<organism evidence="1 2">
    <name type="scientific">Penicillium camemberti (strain FM 013)</name>
    <dbReference type="NCBI Taxonomy" id="1429867"/>
    <lineage>
        <taxon>Eukaryota</taxon>
        <taxon>Fungi</taxon>
        <taxon>Dikarya</taxon>
        <taxon>Ascomycota</taxon>
        <taxon>Pezizomycotina</taxon>
        <taxon>Eurotiomycetes</taxon>
        <taxon>Eurotiomycetidae</taxon>
        <taxon>Eurotiales</taxon>
        <taxon>Aspergillaceae</taxon>
        <taxon>Penicillium</taxon>
    </lineage>
</organism>
<evidence type="ECO:0000313" key="1">
    <source>
        <dbReference type="EMBL" id="CRL18726.1"/>
    </source>
</evidence>
<gene>
    <name evidence="1" type="ORF">PCAMFM013_S002g000596</name>
</gene>
<accession>A0A0G4NXE1</accession>
<dbReference type="STRING" id="1429867.A0A0G4NXE1"/>
<dbReference type="AlphaFoldDB" id="A0A0G4NXE1"/>
<dbReference type="EMBL" id="HG793135">
    <property type="protein sequence ID" value="CRL18726.1"/>
    <property type="molecule type" value="Genomic_DNA"/>
</dbReference>
<keyword evidence="2" id="KW-1185">Reference proteome</keyword>
<reference evidence="1 2" key="1">
    <citation type="journal article" date="2014" name="Nat. Commun.">
        <title>Multiple recent horizontal transfers of a large genomic region in cheese making fungi.</title>
        <authorList>
            <person name="Cheeseman K."/>
            <person name="Ropars J."/>
            <person name="Renault P."/>
            <person name="Dupont J."/>
            <person name="Gouzy J."/>
            <person name="Branca A."/>
            <person name="Abraham A.L."/>
            <person name="Ceppi M."/>
            <person name="Conseiller E."/>
            <person name="Debuchy R."/>
            <person name="Malagnac F."/>
            <person name="Goarin A."/>
            <person name="Silar P."/>
            <person name="Lacoste S."/>
            <person name="Sallet E."/>
            <person name="Bensimon A."/>
            <person name="Giraud T."/>
            <person name="Brygoo Y."/>
        </authorList>
    </citation>
    <scope>NUCLEOTIDE SEQUENCE [LARGE SCALE GENOMIC DNA]</scope>
    <source>
        <strain evidence="2">FM 013</strain>
    </source>
</reference>
<protein>
    <submittedName>
        <fullName evidence="1">Str. FM013</fullName>
    </submittedName>
</protein>
<evidence type="ECO:0000313" key="2">
    <source>
        <dbReference type="Proteomes" id="UP000053732"/>
    </source>
</evidence>
<name>A0A0G4NXE1_PENC3</name>
<sequence>MPTESPEHLAHRRVLLQLERTIDEHQKHTLDKSQLKAWKIDFQRMTLDRKDSDRNPSFFAPYSSLPEPDDSIVSQVRSSLEREDTCFTRPADRARQVAGRWSYYIPYEVKCNPGEVVWSSKDVGEYTPYKDLYQHEQPEFGTFRMTDIPGKGFPHTKAYMYNNLDTNDEEILRGELLTILRLMLGQLRKARLLQHMKAPVFLISFMGKRARAFESYFDGEALVLRTTKLYNFPEETSIGFKNLAEWYLSSPVGNTF</sequence>